<dbReference type="Gene3D" id="2.40.70.10">
    <property type="entry name" value="Acid Proteases"/>
    <property type="match status" value="1"/>
</dbReference>
<name>A0ABY3SG05_9BACL</name>
<proteinExistence type="predicted"/>
<accession>A0ABY3SG05</accession>
<reference evidence="1 2" key="1">
    <citation type="journal article" date="2024" name="Int. J. Syst. Evol. Microbiol.">
        <title>Paenibacillus hexagrammi sp. nov., a novel bacterium isolated from the gut content of Hexagrammos agrammus.</title>
        <authorList>
            <person name="Jung H.K."/>
            <person name="Kim D.G."/>
            <person name="Zin H."/>
            <person name="Park J."/>
            <person name="Jung H."/>
            <person name="Kim Y.O."/>
            <person name="Kong H.J."/>
            <person name="Kim J.W."/>
            <person name="Kim Y.S."/>
        </authorList>
    </citation>
    <scope>NUCLEOTIDE SEQUENCE [LARGE SCALE GENOMIC DNA]</scope>
    <source>
        <strain evidence="1 2">YPD9-1</strain>
    </source>
</reference>
<organism evidence="1 2">
    <name type="scientific">Paenibacillus hexagrammi</name>
    <dbReference type="NCBI Taxonomy" id="2908839"/>
    <lineage>
        <taxon>Bacteria</taxon>
        <taxon>Bacillati</taxon>
        <taxon>Bacillota</taxon>
        <taxon>Bacilli</taxon>
        <taxon>Bacillales</taxon>
        <taxon>Paenibacillaceae</taxon>
        <taxon>Paenibacillus</taxon>
    </lineage>
</organism>
<evidence type="ECO:0008006" key="3">
    <source>
        <dbReference type="Google" id="ProtNLM"/>
    </source>
</evidence>
<keyword evidence="2" id="KW-1185">Reference proteome</keyword>
<dbReference type="SUPFAM" id="SSF50630">
    <property type="entry name" value="Acid proteases"/>
    <property type="match status" value="1"/>
</dbReference>
<dbReference type="InterPro" id="IPR021109">
    <property type="entry name" value="Peptidase_aspartic_dom_sf"/>
</dbReference>
<gene>
    <name evidence="1" type="ORF">L0M14_25855</name>
</gene>
<dbReference type="EMBL" id="CP090978">
    <property type="protein sequence ID" value="UJF32963.1"/>
    <property type="molecule type" value="Genomic_DNA"/>
</dbReference>
<protein>
    <recommendedName>
        <fullName evidence="3">Aspartyl protease</fullName>
    </recommendedName>
</protein>
<dbReference type="Proteomes" id="UP001649230">
    <property type="component" value="Chromosome"/>
</dbReference>
<evidence type="ECO:0000313" key="1">
    <source>
        <dbReference type="EMBL" id="UJF32963.1"/>
    </source>
</evidence>
<sequence>MQIQMIHGLPIVSLSIAYNHRTIELTDVLFDTGCAATVFDTDALAVIGLYPDFINGNVKRMYGIGGTSEACYEQLVHNIRIDSVILPYFHLQLGSIHEPYGFNGIIGIDYMLRTGLKVDFDKLEISYAST</sequence>
<dbReference type="RefSeq" id="WP_235119306.1">
    <property type="nucleotide sequence ID" value="NZ_CP090978.1"/>
</dbReference>
<evidence type="ECO:0000313" key="2">
    <source>
        <dbReference type="Proteomes" id="UP001649230"/>
    </source>
</evidence>